<keyword evidence="2" id="KW-0285">Flavoprotein</keyword>
<evidence type="ECO:0000256" key="4">
    <source>
        <dbReference type="ARBA" id="ARBA00022694"/>
    </source>
</evidence>
<evidence type="ECO:0000256" key="11">
    <source>
        <dbReference type="ARBA" id="ARBA00047652"/>
    </source>
</evidence>
<dbReference type="InterPro" id="IPR013785">
    <property type="entry name" value="Aldolase_TIM"/>
</dbReference>
<sequence>MSEENDTITLAGAAAAAGRNVPDQTPENYMDTSIYKTSSSEQNIPSVKVVHTDMHVTRSENIADVTENTSCSDSYITFSDDPSSEAEHPDSVSNGTSQSPVSSGKATSQDSDKCSEQHPGWRFWRETLGGARLVVAPMVDASELAWRLLSRRYGAELCYTPMLHSAVLVRDPRYRRDSLQSCQEDRPLIAQLCGNDPSIVGEACRLMSPHCDGIDINLGCPQAIARKGRYGAFLMDDWPLIAQLVRSAVANSSVPVTCKIRVFEDKQRTVEYALMLQDAGAALLTVHGRTREQKGPLTGLADWSYVTAVRKAVRVPVFANGNIQYLSDVHRCLQETGVQGVMTAEGNLHNPALFAADSAHPPNPARFTGPAPTVWQMALEYLELALEYPCPISYSRGHIFKILHHCFGMSSNSDVRQTISRSNTVAEMMTAVQTLRERMLPYSTGQQTWTPENEELAKLRLSPWLCQPYVRVSPAVHVLRCEKGQLKAARERRVAELQRHVAAAAGIPMKRPLEQHDLCQKEADLLLQHGEMCHLSKKKAKKLLRNPKKKFPGPAVENLILCICRSPRGGRCEYELCKACCKSKCYRDNLDCTGHRIWVKTNRRKAVAQSPTLDSTTPSTAGETAAPSTAVEAATQSPAVESTTSSLPVDTEQKTLSAPKVPGRLTTTIHEQSISSIDQGNAAALVPSSDHDKLALCCTSDTYSRDLKSASLVQSIDQLLRGSDDDVGSSVLEGLGNSLNSNVAELLVGLRDERVDNSSSCS</sequence>
<evidence type="ECO:0000313" key="16">
    <source>
        <dbReference type="EMBL" id="LAB69919.1"/>
    </source>
</evidence>
<accession>A0A2P2I7C8</accession>
<evidence type="ECO:0000256" key="13">
    <source>
        <dbReference type="ARBA" id="ARBA00049467"/>
    </source>
</evidence>
<keyword evidence="7" id="KW-0520">NAD</keyword>
<feature type="region of interest" description="Disordered" evidence="14">
    <location>
        <begin position="1"/>
        <end position="31"/>
    </location>
</feature>
<dbReference type="PANTHER" id="PTHR11082:SF5">
    <property type="entry name" value="TRNA-DIHYDROURIDINE(16_17) SYNTHASE [NAD(P)(+)]-LIKE"/>
    <property type="match status" value="1"/>
</dbReference>
<comment type="similarity">
    <text evidence="8">Belongs to the Dus family. Dus1 subfamily.</text>
</comment>
<dbReference type="PANTHER" id="PTHR11082">
    <property type="entry name" value="TRNA-DIHYDROURIDINE SYNTHASE"/>
    <property type="match status" value="1"/>
</dbReference>
<dbReference type="GO" id="GO:0050660">
    <property type="term" value="F:flavin adenine dinucleotide binding"/>
    <property type="evidence" value="ECO:0007669"/>
    <property type="project" value="InterPro"/>
</dbReference>
<evidence type="ECO:0000256" key="3">
    <source>
        <dbReference type="ARBA" id="ARBA00022643"/>
    </source>
</evidence>
<feature type="region of interest" description="Disordered" evidence="14">
    <location>
        <begin position="605"/>
        <end position="664"/>
    </location>
</feature>
<evidence type="ECO:0000256" key="7">
    <source>
        <dbReference type="ARBA" id="ARBA00023027"/>
    </source>
</evidence>
<reference evidence="17" key="1">
    <citation type="submission" date="2017-11" db="EMBL/GenBank/DDBJ databases">
        <title>The sensing device of the deep-sea amphipod.</title>
        <authorList>
            <person name="Kobayashi H."/>
            <person name="Nagahama T."/>
            <person name="Arai W."/>
            <person name="Sasagawa Y."/>
            <person name="Umeda M."/>
            <person name="Hayashi T."/>
            <person name="Nikaido I."/>
            <person name="Watanabe H."/>
            <person name="Oguri K."/>
            <person name="Kitazato H."/>
            <person name="Fujioka K."/>
            <person name="Kido Y."/>
            <person name="Takami H."/>
        </authorList>
    </citation>
    <scope>NUCLEOTIDE SEQUENCE</scope>
    <source>
        <tissue evidence="17">Whole body</tissue>
    </source>
</reference>
<dbReference type="EC" id="1.3.1.88" evidence="9"/>
<dbReference type="PROSITE" id="PS01136">
    <property type="entry name" value="UPF0034"/>
    <property type="match status" value="1"/>
</dbReference>
<dbReference type="EMBL" id="IACF01004325">
    <property type="protein sequence ID" value="LAB69919.1"/>
    <property type="molecule type" value="mRNA"/>
</dbReference>
<feature type="domain" description="DUS-like FMN-binding" evidence="15">
    <location>
        <begin position="135"/>
        <end position="433"/>
    </location>
</feature>
<evidence type="ECO:0000256" key="6">
    <source>
        <dbReference type="ARBA" id="ARBA00023002"/>
    </source>
</evidence>
<feature type="compositionally biased region" description="Polar residues" evidence="14">
    <location>
        <begin position="634"/>
        <end position="648"/>
    </location>
</feature>
<feature type="compositionally biased region" description="Polar residues" evidence="14">
    <location>
        <begin position="609"/>
        <end position="622"/>
    </location>
</feature>
<feature type="compositionally biased region" description="Polar residues" evidence="14">
    <location>
        <begin position="22"/>
        <end position="31"/>
    </location>
</feature>
<comment type="catalytic activity">
    <reaction evidence="13">
        <text>5,6-dihydrouridine(17) in tRNA + NADP(+) = uridine(17) in tRNA + NADPH + H(+)</text>
        <dbReference type="Rhea" id="RHEA:53368"/>
        <dbReference type="Rhea" id="RHEA-COMP:13541"/>
        <dbReference type="Rhea" id="RHEA-COMP:13542"/>
        <dbReference type="ChEBI" id="CHEBI:15378"/>
        <dbReference type="ChEBI" id="CHEBI:57783"/>
        <dbReference type="ChEBI" id="CHEBI:58349"/>
        <dbReference type="ChEBI" id="CHEBI:65315"/>
        <dbReference type="ChEBI" id="CHEBI:74443"/>
        <dbReference type="EC" id="1.3.1.88"/>
    </reaction>
    <physiologicalReaction direction="right-to-left" evidence="13">
        <dbReference type="Rhea" id="RHEA:53370"/>
    </physiologicalReaction>
</comment>
<keyword evidence="3" id="KW-0288">FMN</keyword>
<comment type="catalytic activity">
    <reaction evidence="12">
        <text>5,6-dihydrouridine(16) in tRNA + NAD(+) = uridine(16) in tRNA + NADH + H(+)</text>
        <dbReference type="Rhea" id="RHEA:53380"/>
        <dbReference type="Rhea" id="RHEA-COMP:13543"/>
        <dbReference type="Rhea" id="RHEA-COMP:13544"/>
        <dbReference type="ChEBI" id="CHEBI:15378"/>
        <dbReference type="ChEBI" id="CHEBI:57540"/>
        <dbReference type="ChEBI" id="CHEBI:57945"/>
        <dbReference type="ChEBI" id="CHEBI:65315"/>
        <dbReference type="ChEBI" id="CHEBI:74443"/>
        <dbReference type="EC" id="1.3.1.88"/>
    </reaction>
    <physiologicalReaction direction="right-to-left" evidence="12">
        <dbReference type="Rhea" id="RHEA:53382"/>
    </physiologicalReaction>
</comment>
<evidence type="ECO:0000256" key="9">
    <source>
        <dbReference type="ARBA" id="ARBA00038890"/>
    </source>
</evidence>
<feature type="compositionally biased region" description="Polar residues" evidence="14">
    <location>
        <begin position="91"/>
        <end position="109"/>
    </location>
</feature>
<evidence type="ECO:0000256" key="14">
    <source>
        <dbReference type="SAM" id="MobiDB-lite"/>
    </source>
</evidence>
<evidence type="ECO:0000256" key="10">
    <source>
        <dbReference type="ARBA" id="ARBA00047287"/>
    </source>
</evidence>
<comment type="cofactor">
    <cofactor evidence="1">
        <name>FMN</name>
        <dbReference type="ChEBI" id="CHEBI:58210"/>
    </cofactor>
</comment>
<feature type="region of interest" description="Disordered" evidence="14">
    <location>
        <begin position="73"/>
        <end position="117"/>
    </location>
</feature>
<evidence type="ECO:0000313" key="17">
    <source>
        <dbReference type="EMBL" id="LAC22632.1"/>
    </source>
</evidence>
<organism evidence="16">
    <name type="scientific">Hirondellea gigas</name>
    <dbReference type="NCBI Taxonomy" id="1518452"/>
    <lineage>
        <taxon>Eukaryota</taxon>
        <taxon>Metazoa</taxon>
        <taxon>Ecdysozoa</taxon>
        <taxon>Arthropoda</taxon>
        <taxon>Crustacea</taxon>
        <taxon>Multicrustacea</taxon>
        <taxon>Malacostraca</taxon>
        <taxon>Eumalacostraca</taxon>
        <taxon>Peracarida</taxon>
        <taxon>Amphipoda</taxon>
        <taxon>Amphilochidea</taxon>
        <taxon>Lysianassida</taxon>
        <taxon>Lysianassidira</taxon>
        <taxon>Lysianassoidea</taxon>
        <taxon>Lysianassidae</taxon>
        <taxon>Hirondellea</taxon>
    </lineage>
</organism>
<evidence type="ECO:0000256" key="5">
    <source>
        <dbReference type="ARBA" id="ARBA00022857"/>
    </source>
</evidence>
<evidence type="ECO:0000259" key="15">
    <source>
        <dbReference type="Pfam" id="PF01207"/>
    </source>
</evidence>
<evidence type="ECO:0000256" key="12">
    <source>
        <dbReference type="ARBA" id="ARBA00048934"/>
    </source>
</evidence>
<dbReference type="Pfam" id="PF01207">
    <property type="entry name" value="Dus"/>
    <property type="match status" value="1"/>
</dbReference>
<dbReference type="AlphaFoldDB" id="A0A2P2I7C8"/>
<dbReference type="GO" id="GO:0017150">
    <property type="term" value="F:tRNA dihydrouridine synthase activity"/>
    <property type="evidence" value="ECO:0007669"/>
    <property type="project" value="InterPro"/>
</dbReference>
<evidence type="ECO:0000256" key="8">
    <source>
        <dbReference type="ARBA" id="ARBA00038313"/>
    </source>
</evidence>
<proteinExistence type="evidence at transcript level"/>
<keyword evidence="4" id="KW-0819">tRNA processing</keyword>
<dbReference type="InterPro" id="IPR018517">
    <property type="entry name" value="tRNA_hU_synthase_CS"/>
</dbReference>
<comment type="catalytic activity">
    <reaction evidence="11">
        <text>5,6-dihydrouridine(16) in tRNA + NADP(+) = uridine(16) in tRNA + NADPH + H(+)</text>
        <dbReference type="Rhea" id="RHEA:53376"/>
        <dbReference type="Rhea" id="RHEA-COMP:13543"/>
        <dbReference type="Rhea" id="RHEA-COMP:13544"/>
        <dbReference type="ChEBI" id="CHEBI:15378"/>
        <dbReference type="ChEBI" id="CHEBI:57783"/>
        <dbReference type="ChEBI" id="CHEBI:58349"/>
        <dbReference type="ChEBI" id="CHEBI:65315"/>
        <dbReference type="ChEBI" id="CHEBI:74443"/>
        <dbReference type="EC" id="1.3.1.88"/>
    </reaction>
    <physiologicalReaction direction="right-to-left" evidence="11">
        <dbReference type="Rhea" id="RHEA:53378"/>
    </physiologicalReaction>
</comment>
<reference evidence="16" key="2">
    <citation type="journal article" date="2018" name="Biosci. Biotechnol. Biochem.">
        <title>Polysaccharide hydrolase of the hadal zone amphipods Hirondellea gigas.</title>
        <authorList>
            <person name="Kobayashi H."/>
            <person name="Nagahama T."/>
            <person name="Arai W."/>
            <person name="Sasagawa Y."/>
            <person name="Umeda M."/>
            <person name="Hayashi T."/>
            <person name="Nikaido I."/>
            <person name="Watanabe H."/>
            <person name="Oguri K."/>
            <person name="Kitazato H."/>
            <person name="Fujioka K."/>
            <person name="Kido Y."/>
            <person name="Takami H."/>
        </authorList>
    </citation>
    <scope>NUCLEOTIDE SEQUENCE</scope>
    <source>
        <tissue evidence="16">Whole body</tissue>
    </source>
</reference>
<evidence type="ECO:0000256" key="2">
    <source>
        <dbReference type="ARBA" id="ARBA00022630"/>
    </source>
</evidence>
<keyword evidence="5" id="KW-0521">NADP</keyword>
<dbReference type="Gene3D" id="3.20.20.70">
    <property type="entry name" value="Aldolase class I"/>
    <property type="match status" value="1"/>
</dbReference>
<protein>
    <recommendedName>
        <fullName evidence="9">tRNA-dihydrouridine(16/17) synthase [NAD(P)(+)]</fullName>
        <ecNumber evidence="9">1.3.1.88</ecNumber>
    </recommendedName>
</protein>
<dbReference type="EMBL" id="IACT01003387">
    <property type="protein sequence ID" value="LAC22632.1"/>
    <property type="molecule type" value="mRNA"/>
</dbReference>
<comment type="catalytic activity">
    <reaction evidence="10">
        <text>5,6-dihydrouridine(17) in tRNA + NAD(+) = uridine(17) in tRNA + NADH + H(+)</text>
        <dbReference type="Rhea" id="RHEA:53372"/>
        <dbReference type="Rhea" id="RHEA-COMP:13541"/>
        <dbReference type="Rhea" id="RHEA-COMP:13542"/>
        <dbReference type="ChEBI" id="CHEBI:15378"/>
        <dbReference type="ChEBI" id="CHEBI:57540"/>
        <dbReference type="ChEBI" id="CHEBI:57945"/>
        <dbReference type="ChEBI" id="CHEBI:65315"/>
        <dbReference type="ChEBI" id="CHEBI:74443"/>
        <dbReference type="EC" id="1.3.1.88"/>
    </reaction>
    <physiologicalReaction direction="right-to-left" evidence="10">
        <dbReference type="Rhea" id="RHEA:53374"/>
    </physiologicalReaction>
</comment>
<dbReference type="InterPro" id="IPR035587">
    <property type="entry name" value="DUS-like_FMN-bd"/>
</dbReference>
<dbReference type="SUPFAM" id="SSF51395">
    <property type="entry name" value="FMN-linked oxidoreductases"/>
    <property type="match status" value="1"/>
</dbReference>
<name>A0A2P2I7C8_9CRUS</name>
<dbReference type="CDD" id="cd02801">
    <property type="entry name" value="DUS_like_FMN"/>
    <property type="match status" value="1"/>
</dbReference>
<keyword evidence="6" id="KW-0560">Oxidoreductase</keyword>
<evidence type="ECO:0000256" key="1">
    <source>
        <dbReference type="ARBA" id="ARBA00001917"/>
    </source>
</evidence>